<evidence type="ECO:0000313" key="9">
    <source>
        <dbReference type="Proteomes" id="UP001252270"/>
    </source>
</evidence>
<keyword evidence="4 8" id="KW-0067">ATP-binding</keyword>
<dbReference type="InterPro" id="IPR003593">
    <property type="entry name" value="AAA+_ATPase"/>
</dbReference>
<evidence type="ECO:0000256" key="6">
    <source>
        <dbReference type="ARBA" id="ARBA00023136"/>
    </source>
</evidence>
<dbReference type="SMART" id="SM00382">
    <property type="entry name" value="AAA"/>
    <property type="match status" value="1"/>
</dbReference>
<dbReference type="EMBL" id="JARWAL010000002">
    <property type="protein sequence ID" value="MDR5891959.1"/>
    <property type="molecule type" value="Genomic_DNA"/>
</dbReference>
<dbReference type="InterPro" id="IPR039421">
    <property type="entry name" value="Type_1_exporter"/>
</dbReference>
<evidence type="ECO:0000313" key="8">
    <source>
        <dbReference type="EMBL" id="MDR5891959.1"/>
    </source>
</evidence>
<dbReference type="PROSITE" id="PS50893">
    <property type="entry name" value="ABC_TRANSPORTER_2"/>
    <property type="match status" value="1"/>
</dbReference>
<evidence type="ECO:0000259" key="7">
    <source>
        <dbReference type="PROSITE" id="PS50893"/>
    </source>
</evidence>
<dbReference type="SUPFAM" id="SSF52540">
    <property type="entry name" value="P-loop containing nucleoside triphosphate hydrolases"/>
    <property type="match status" value="1"/>
</dbReference>
<keyword evidence="3" id="KW-0547">Nucleotide-binding</keyword>
<comment type="subcellular location">
    <subcellularLocation>
        <location evidence="1">Cell membrane</location>
        <topology evidence="1">Multi-pass membrane protein</topology>
    </subcellularLocation>
</comment>
<dbReference type="GO" id="GO:0005524">
    <property type="term" value="F:ATP binding"/>
    <property type="evidence" value="ECO:0007669"/>
    <property type="project" value="UniProtKB-KW"/>
</dbReference>
<name>A0ABU1GIV5_9GAMM</name>
<gene>
    <name evidence="8" type="ORF">QC820_03960</name>
</gene>
<reference evidence="8 9" key="1">
    <citation type="submission" date="2023-04" db="EMBL/GenBank/DDBJ databases">
        <title>A long-awaited taxogenomic arrangement of the family Halomonadaceae.</title>
        <authorList>
            <person name="De La Haba R."/>
            <person name="Chuvochina M."/>
            <person name="Wittouck S."/>
            <person name="Arahal D.R."/>
            <person name="Sanchez-Porro C."/>
            <person name="Hugenholtz P."/>
            <person name="Ventosa A."/>
        </authorList>
    </citation>
    <scope>NUCLEOTIDE SEQUENCE [LARGE SCALE GENOMIC DNA]</scope>
    <source>
        <strain evidence="8 9">DSM 17332</strain>
    </source>
</reference>
<evidence type="ECO:0000256" key="4">
    <source>
        <dbReference type="ARBA" id="ARBA00022840"/>
    </source>
</evidence>
<dbReference type="Pfam" id="PF00005">
    <property type="entry name" value="ABC_tran"/>
    <property type="match status" value="1"/>
</dbReference>
<evidence type="ECO:0000256" key="3">
    <source>
        <dbReference type="ARBA" id="ARBA00022741"/>
    </source>
</evidence>
<evidence type="ECO:0000256" key="5">
    <source>
        <dbReference type="ARBA" id="ARBA00022989"/>
    </source>
</evidence>
<keyword evidence="9" id="KW-1185">Reference proteome</keyword>
<dbReference type="PANTHER" id="PTHR43394">
    <property type="entry name" value="ATP-DEPENDENT PERMEASE MDL1, MITOCHONDRIAL"/>
    <property type="match status" value="1"/>
</dbReference>
<evidence type="ECO:0000256" key="2">
    <source>
        <dbReference type="ARBA" id="ARBA00022692"/>
    </source>
</evidence>
<dbReference type="PANTHER" id="PTHR43394:SF1">
    <property type="entry name" value="ATP-BINDING CASSETTE SUB-FAMILY B MEMBER 10, MITOCHONDRIAL"/>
    <property type="match status" value="1"/>
</dbReference>
<comment type="caution">
    <text evidence="8">The sequence shown here is derived from an EMBL/GenBank/DDBJ whole genome shotgun (WGS) entry which is preliminary data.</text>
</comment>
<sequence length="283" mass="31892">MGLLFEFLDIAPEIAEPAHPEALPEAIRDGIRFEKVGFQYPGSPEQTLSDIDLSIRPGQVVALVGINGAGKTTLIKLLCRLYDPVQGRITLDGIDIRQYSPEQYRSLFSVIFQDYSQYAASVKENIHFGDIASPGERLSIMGAAINAGADGFISRLAQGYDTPLTRMFDEGHEISIGQWQKLALARAFLRKSSFIILDEPTSSLDPEAEFEMFENFRERISHRGALMISHRLSTVRMADYIYVMDQGRIVESGTHQELIQKEGIYYTLFSKQAFHYKDAEAWQ</sequence>
<proteinExistence type="predicted"/>
<organism evidence="8 9">
    <name type="scientific">Halomonas mongoliensis</name>
    <dbReference type="NCBI Taxonomy" id="321265"/>
    <lineage>
        <taxon>Bacteria</taxon>
        <taxon>Pseudomonadati</taxon>
        <taxon>Pseudomonadota</taxon>
        <taxon>Gammaproteobacteria</taxon>
        <taxon>Oceanospirillales</taxon>
        <taxon>Halomonadaceae</taxon>
        <taxon>Halomonas</taxon>
    </lineage>
</organism>
<dbReference type="Gene3D" id="1.20.1560.10">
    <property type="entry name" value="ABC transporter type 1, transmembrane domain"/>
    <property type="match status" value="1"/>
</dbReference>
<dbReference type="InterPro" id="IPR036640">
    <property type="entry name" value="ABC1_TM_sf"/>
</dbReference>
<dbReference type="Gene3D" id="3.40.50.300">
    <property type="entry name" value="P-loop containing nucleotide triphosphate hydrolases"/>
    <property type="match status" value="1"/>
</dbReference>
<keyword evidence="2" id="KW-0812">Transmembrane</keyword>
<protein>
    <submittedName>
        <fullName evidence="8">ATP-binding cassette domain-containing protein</fullName>
    </submittedName>
</protein>
<dbReference type="InterPro" id="IPR027417">
    <property type="entry name" value="P-loop_NTPase"/>
</dbReference>
<dbReference type="Proteomes" id="UP001252270">
    <property type="component" value="Unassembled WGS sequence"/>
</dbReference>
<evidence type="ECO:0000256" key="1">
    <source>
        <dbReference type="ARBA" id="ARBA00004651"/>
    </source>
</evidence>
<accession>A0ABU1GIV5</accession>
<keyword evidence="5" id="KW-1133">Transmembrane helix</keyword>
<dbReference type="InterPro" id="IPR003439">
    <property type="entry name" value="ABC_transporter-like_ATP-bd"/>
</dbReference>
<keyword evidence="6" id="KW-0472">Membrane</keyword>
<feature type="domain" description="ABC transporter" evidence="7">
    <location>
        <begin position="31"/>
        <end position="271"/>
    </location>
</feature>